<organism evidence="6 7">
    <name type="scientific">Nitrosomonas halophila</name>
    <dbReference type="NCBI Taxonomy" id="44576"/>
    <lineage>
        <taxon>Bacteria</taxon>
        <taxon>Pseudomonadati</taxon>
        <taxon>Pseudomonadota</taxon>
        <taxon>Betaproteobacteria</taxon>
        <taxon>Nitrosomonadales</taxon>
        <taxon>Nitrosomonadaceae</taxon>
        <taxon>Nitrosomonas</taxon>
    </lineage>
</organism>
<keyword evidence="4 5" id="KW-0131">Cell cycle</keyword>
<keyword evidence="7" id="KW-1185">Reference proteome</keyword>
<comment type="function">
    <text evidence="5">Cell division factor that enhances FtsZ-ring assembly. Directly interacts with FtsZ and promotes bundling of FtsZ protofilaments, with a reduction in FtsZ GTPase activity.</text>
</comment>
<proteinExistence type="inferred from homology"/>
<dbReference type="HAMAP" id="MF_01092">
    <property type="entry name" value="ZapD"/>
    <property type="match status" value="1"/>
</dbReference>
<dbReference type="Pfam" id="PF07072">
    <property type="entry name" value="ZapD"/>
    <property type="match status" value="1"/>
</dbReference>
<dbReference type="Proteomes" id="UP000198640">
    <property type="component" value="Unassembled WGS sequence"/>
</dbReference>
<comment type="similarity">
    <text evidence="5">Belongs to the ZapD family.</text>
</comment>
<dbReference type="PANTHER" id="PTHR39455:SF1">
    <property type="entry name" value="CELL DIVISION PROTEIN ZAPD"/>
    <property type="match status" value="1"/>
</dbReference>
<keyword evidence="3 5" id="KW-0717">Septation</keyword>
<comment type="subunit">
    <text evidence="5">Interacts with FtsZ.</text>
</comment>
<keyword evidence="2 5" id="KW-0132">Cell division</keyword>
<name>A0A1H3KCC3_9PROT</name>
<dbReference type="InterPro" id="IPR036268">
    <property type="entry name" value="ZapD_sf"/>
</dbReference>
<reference evidence="6 7" key="1">
    <citation type="submission" date="2016-10" db="EMBL/GenBank/DDBJ databases">
        <authorList>
            <person name="de Groot N.N."/>
        </authorList>
    </citation>
    <scope>NUCLEOTIDE SEQUENCE [LARGE SCALE GENOMIC DNA]</scope>
    <source>
        <strain evidence="6 7">Nm1</strain>
    </source>
</reference>
<evidence type="ECO:0000256" key="4">
    <source>
        <dbReference type="ARBA" id="ARBA00023306"/>
    </source>
</evidence>
<dbReference type="AlphaFoldDB" id="A0A1H3KCC3"/>
<dbReference type="InterPro" id="IPR027462">
    <property type="entry name" value="ZapD_C"/>
</dbReference>
<comment type="subcellular location">
    <subcellularLocation>
        <location evidence="5">Cytoplasm</location>
    </subcellularLocation>
    <text evidence="5">Localizes to mid-cell in an FtsZ-dependent manner.</text>
</comment>
<dbReference type="PANTHER" id="PTHR39455">
    <property type="entry name" value="CELL DIVISION PROTEIN ZAPD"/>
    <property type="match status" value="1"/>
</dbReference>
<evidence type="ECO:0000256" key="5">
    <source>
        <dbReference type="HAMAP-Rule" id="MF_01092"/>
    </source>
</evidence>
<dbReference type="GO" id="GO:0000917">
    <property type="term" value="P:division septum assembly"/>
    <property type="evidence" value="ECO:0007669"/>
    <property type="project" value="UniProtKB-KW"/>
</dbReference>
<accession>A0A1H3KCC3</accession>
<protein>
    <recommendedName>
        <fullName evidence="5">Cell division protein ZapD</fullName>
    </recommendedName>
    <alternativeName>
        <fullName evidence="5">Z ring-associated protein D</fullName>
    </alternativeName>
</protein>
<dbReference type="GO" id="GO:0005737">
    <property type="term" value="C:cytoplasm"/>
    <property type="evidence" value="ECO:0007669"/>
    <property type="project" value="UniProtKB-SubCell"/>
</dbReference>
<dbReference type="InterPro" id="IPR009777">
    <property type="entry name" value="ZapD"/>
</dbReference>
<evidence type="ECO:0000256" key="3">
    <source>
        <dbReference type="ARBA" id="ARBA00023210"/>
    </source>
</evidence>
<dbReference type="GO" id="GO:0032153">
    <property type="term" value="C:cell division site"/>
    <property type="evidence" value="ECO:0007669"/>
    <property type="project" value="TreeGrafter"/>
</dbReference>
<evidence type="ECO:0000313" key="6">
    <source>
        <dbReference type="EMBL" id="SDY49862.1"/>
    </source>
</evidence>
<dbReference type="GO" id="GO:0043093">
    <property type="term" value="P:FtsZ-dependent cytokinesis"/>
    <property type="evidence" value="ECO:0007669"/>
    <property type="project" value="UniProtKB-UniRule"/>
</dbReference>
<evidence type="ECO:0000313" key="7">
    <source>
        <dbReference type="Proteomes" id="UP000198640"/>
    </source>
</evidence>
<dbReference type="Gene3D" id="1.10.3900.10">
    <property type="entry name" value="YacF-like"/>
    <property type="match status" value="1"/>
</dbReference>
<dbReference type="SUPFAM" id="SSF160950">
    <property type="entry name" value="YacF-like"/>
    <property type="match status" value="1"/>
</dbReference>
<sequence length="254" mass="29147">MITVICYELPLNERIRILLRLEDLFDKIDFFSAKKTSFEHHAALVALFEILDITSRSDLKSDLLQELDKQRALLDGLRKNPEVSEEALSRILLDIGTTFRGLLEIPGRIGGHLRDDEWLMSIKQRMSIPGGACEFDLPTYHYWLHMDPEARQTDLRSWIMPLSPIRDGINIVLNLLRNSGKSFHHTAVQGVFQQAGAEHQAHLLQLQIDNELPCVPEISANKYALNIRFISMQPDHKASIYEEDIPFKLTFCSL</sequence>
<evidence type="ECO:0000256" key="1">
    <source>
        <dbReference type="ARBA" id="ARBA00022490"/>
    </source>
</evidence>
<gene>
    <name evidence="5" type="primary">zapD</name>
    <name evidence="6" type="ORF">SAMN05421881_103919</name>
</gene>
<dbReference type="EMBL" id="FNOY01000039">
    <property type="protein sequence ID" value="SDY49862.1"/>
    <property type="molecule type" value="Genomic_DNA"/>
</dbReference>
<evidence type="ECO:0000256" key="2">
    <source>
        <dbReference type="ARBA" id="ARBA00022618"/>
    </source>
</evidence>
<dbReference type="STRING" id="44576.SAMN05421881_103919"/>
<dbReference type="NCBIfam" id="NF003656">
    <property type="entry name" value="PRK05287.1-4"/>
    <property type="match status" value="1"/>
</dbReference>
<dbReference type="Gene3D" id="2.60.440.10">
    <property type="entry name" value="YacF-like domains"/>
    <property type="match status" value="1"/>
</dbReference>
<keyword evidence="1 5" id="KW-0963">Cytoplasm</keyword>